<evidence type="ECO:0000256" key="6">
    <source>
        <dbReference type="SAM" id="Phobius"/>
    </source>
</evidence>
<reference evidence="8" key="1">
    <citation type="submission" date="2021-01" db="EMBL/GenBank/DDBJ databases">
        <title>Adiantum capillus-veneris genome.</title>
        <authorList>
            <person name="Fang Y."/>
            <person name="Liao Q."/>
        </authorList>
    </citation>
    <scope>NUCLEOTIDE SEQUENCE</scope>
    <source>
        <strain evidence="8">H3</strain>
        <tissue evidence="8">Leaf</tissue>
    </source>
</reference>
<dbReference type="Proteomes" id="UP000886520">
    <property type="component" value="Chromosome 22"/>
</dbReference>
<evidence type="ECO:0000256" key="3">
    <source>
        <dbReference type="ARBA" id="ARBA00022554"/>
    </source>
</evidence>
<keyword evidence="4" id="KW-0732">Signal</keyword>
<evidence type="ECO:0000313" key="8">
    <source>
        <dbReference type="EMBL" id="KAI5061829.1"/>
    </source>
</evidence>
<keyword evidence="5" id="KW-0325">Glycoprotein</keyword>
<evidence type="ECO:0000256" key="2">
    <source>
        <dbReference type="ARBA" id="ARBA00009191"/>
    </source>
</evidence>
<dbReference type="PANTHER" id="PTHR10426:SF106">
    <property type="entry name" value="PROTEIN STRICTOSIDINE SYNTHASE-LIKE 3"/>
    <property type="match status" value="1"/>
</dbReference>
<dbReference type="GO" id="GO:0012505">
    <property type="term" value="C:endomembrane system"/>
    <property type="evidence" value="ECO:0007669"/>
    <property type="project" value="TreeGrafter"/>
</dbReference>
<name>A0A9D4U7A2_ADICA</name>
<dbReference type="InterPro" id="IPR011042">
    <property type="entry name" value="6-blade_b-propeller_TolB-like"/>
</dbReference>
<comment type="caution">
    <text evidence="8">The sequence shown here is derived from an EMBL/GenBank/DDBJ whole genome shotgun (WGS) entry which is preliminary data.</text>
</comment>
<gene>
    <name evidence="8" type="ORF">GOP47_0022368</name>
</gene>
<keyword evidence="6" id="KW-0812">Transmembrane</keyword>
<sequence>MIAWRWRWFLVAIILAVFVRFMIMPSIPEFPRDSDNKLQKAEVIFIPDFLGPESLAFDVHGKGPYTGVADGRIMRWNGPKDGWTEFAHTSSNRSAICNPGMPPALRLELEHICGRPLGMRFDKHGNLYIADAYYGLHVVGVEGGLAKTLVTEAEGVPLAFTNDVEIADDGLVYFTDSSSKYHRREFVLMFMGGDESGRLLTFNPSTGETMVILNGLQFPNGIALSKDKSFLVMSETLTCRVMRLWLKGPERGKLEVFATLPGYPDNIRRTESGDFWVAIHSQPNMLLKLPSGIRRGLLRLPISFTSLYTKVAGKLAKGMIIKLSPDGVIKEVMEDNEGKVVRLVSEVEEHDGKLWLGSVILPQIGVLHES</sequence>
<dbReference type="GO" id="GO:0016787">
    <property type="term" value="F:hydrolase activity"/>
    <property type="evidence" value="ECO:0007669"/>
    <property type="project" value="TreeGrafter"/>
</dbReference>
<keyword evidence="6" id="KW-0472">Membrane</keyword>
<comment type="subcellular location">
    <subcellularLocation>
        <location evidence="1">Vacuole</location>
    </subcellularLocation>
</comment>
<organism evidence="8 9">
    <name type="scientific">Adiantum capillus-veneris</name>
    <name type="common">Maidenhair fern</name>
    <dbReference type="NCBI Taxonomy" id="13818"/>
    <lineage>
        <taxon>Eukaryota</taxon>
        <taxon>Viridiplantae</taxon>
        <taxon>Streptophyta</taxon>
        <taxon>Embryophyta</taxon>
        <taxon>Tracheophyta</taxon>
        <taxon>Polypodiopsida</taxon>
        <taxon>Polypodiidae</taxon>
        <taxon>Polypodiales</taxon>
        <taxon>Pteridineae</taxon>
        <taxon>Pteridaceae</taxon>
        <taxon>Vittarioideae</taxon>
        <taxon>Adiantum</taxon>
    </lineage>
</organism>
<feature type="transmembrane region" description="Helical" evidence="6">
    <location>
        <begin position="6"/>
        <end position="23"/>
    </location>
</feature>
<dbReference type="EMBL" id="JABFUD020000022">
    <property type="protein sequence ID" value="KAI5061829.1"/>
    <property type="molecule type" value="Genomic_DNA"/>
</dbReference>
<dbReference type="Pfam" id="PF03088">
    <property type="entry name" value="Str_synth"/>
    <property type="match status" value="1"/>
</dbReference>
<feature type="domain" description="Strictosidine synthase conserved region" evidence="7">
    <location>
        <begin position="162"/>
        <end position="249"/>
    </location>
</feature>
<dbReference type="AlphaFoldDB" id="A0A9D4U7A2"/>
<keyword evidence="6" id="KW-1133">Transmembrane helix</keyword>
<accession>A0A9D4U7A2</accession>
<dbReference type="SUPFAM" id="SSF63829">
    <property type="entry name" value="Calcium-dependent phosphotriesterase"/>
    <property type="match status" value="1"/>
</dbReference>
<proteinExistence type="inferred from homology"/>
<dbReference type="Gene3D" id="2.120.10.30">
    <property type="entry name" value="TolB, C-terminal domain"/>
    <property type="match status" value="1"/>
</dbReference>
<evidence type="ECO:0000256" key="4">
    <source>
        <dbReference type="ARBA" id="ARBA00022729"/>
    </source>
</evidence>
<dbReference type="OrthoDB" id="5307922at2759"/>
<dbReference type="PANTHER" id="PTHR10426">
    <property type="entry name" value="STRICTOSIDINE SYNTHASE-RELATED"/>
    <property type="match status" value="1"/>
</dbReference>
<evidence type="ECO:0000256" key="1">
    <source>
        <dbReference type="ARBA" id="ARBA00004116"/>
    </source>
</evidence>
<protein>
    <recommendedName>
        <fullName evidence="7">Strictosidine synthase conserved region domain-containing protein</fullName>
    </recommendedName>
</protein>
<dbReference type="GO" id="GO:0005773">
    <property type="term" value="C:vacuole"/>
    <property type="evidence" value="ECO:0007669"/>
    <property type="project" value="UniProtKB-SubCell"/>
</dbReference>
<evidence type="ECO:0000259" key="7">
    <source>
        <dbReference type="Pfam" id="PF03088"/>
    </source>
</evidence>
<evidence type="ECO:0000256" key="5">
    <source>
        <dbReference type="ARBA" id="ARBA00023180"/>
    </source>
</evidence>
<dbReference type="FunFam" id="2.120.10.30:FF:000032">
    <property type="entry name" value="Protein STRICTOSIDINE SYNTHASE-LIKE 13"/>
    <property type="match status" value="1"/>
</dbReference>
<dbReference type="InterPro" id="IPR018119">
    <property type="entry name" value="Strictosidine_synth_cons-reg"/>
</dbReference>
<dbReference type="Pfam" id="PF20067">
    <property type="entry name" value="SSL_N"/>
    <property type="match status" value="1"/>
</dbReference>
<evidence type="ECO:0000313" key="9">
    <source>
        <dbReference type="Proteomes" id="UP000886520"/>
    </source>
</evidence>
<comment type="similarity">
    <text evidence="2">Belongs to the strictosidine synthase family.</text>
</comment>
<keyword evidence="9" id="KW-1185">Reference proteome</keyword>
<keyword evidence="3" id="KW-0926">Vacuole</keyword>